<dbReference type="InParanoid" id="A0A2T3AXB3"/>
<feature type="transmembrane region" description="Helical" evidence="11">
    <location>
        <begin position="403"/>
        <end position="424"/>
    </location>
</feature>
<dbReference type="EMBL" id="KZ679014">
    <property type="protein sequence ID" value="PSS13324.1"/>
    <property type="molecule type" value="Genomic_DNA"/>
</dbReference>
<comment type="subcellular location">
    <subcellularLocation>
        <location evidence="2">Endomembrane system</location>
    </subcellularLocation>
</comment>
<evidence type="ECO:0000256" key="1">
    <source>
        <dbReference type="ARBA" id="ARBA00001452"/>
    </source>
</evidence>
<evidence type="ECO:0000256" key="6">
    <source>
        <dbReference type="ARBA" id="ARBA00022801"/>
    </source>
</evidence>
<accession>A0A2T3AXB3</accession>
<evidence type="ECO:0000256" key="11">
    <source>
        <dbReference type="SAM" id="Phobius"/>
    </source>
</evidence>
<evidence type="ECO:0000256" key="7">
    <source>
        <dbReference type="ARBA" id="ARBA00023136"/>
    </source>
</evidence>
<dbReference type="GO" id="GO:0008496">
    <property type="term" value="F:mannan endo-1,6-alpha-mannosidase activity"/>
    <property type="evidence" value="ECO:0007669"/>
    <property type="project" value="UniProtKB-EC"/>
</dbReference>
<keyword evidence="5" id="KW-0732">Signal</keyword>
<dbReference type="GO" id="GO:0016052">
    <property type="term" value="P:carbohydrate catabolic process"/>
    <property type="evidence" value="ECO:0007669"/>
    <property type="project" value="InterPro"/>
</dbReference>
<dbReference type="SUPFAM" id="SSF48208">
    <property type="entry name" value="Six-hairpin glycosidases"/>
    <property type="match status" value="1"/>
</dbReference>
<dbReference type="OrthoDB" id="4187847at2759"/>
<keyword evidence="11" id="KW-1133">Transmembrane helix</keyword>
<proteinExistence type="inferred from homology"/>
<organism evidence="12 13">
    <name type="scientific">Amorphotheca resinae ATCC 22711</name>
    <dbReference type="NCBI Taxonomy" id="857342"/>
    <lineage>
        <taxon>Eukaryota</taxon>
        <taxon>Fungi</taxon>
        <taxon>Dikarya</taxon>
        <taxon>Ascomycota</taxon>
        <taxon>Pezizomycotina</taxon>
        <taxon>Leotiomycetes</taxon>
        <taxon>Helotiales</taxon>
        <taxon>Amorphothecaceae</taxon>
        <taxon>Amorphotheca</taxon>
    </lineage>
</organism>
<keyword evidence="6 12" id="KW-0378">Hydrolase</keyword>
<evidence type="ECO:0000256" key="10">
    <source>
        <dbReference type="SAM" id="MobiDB-lite"/>
    </source>
</evidence>
<keyword evidence="11" id="KW-0812">Transmembrane</keyword>
<dbReference type="Proteomes" id="UP000241818">
    <property type="component" value="Unassembled WGS sequence"/>
</dbReference>
<dbReference type="GO" id="GO:0009272">
    <property type="term" value="P:fungal-type cell wall biogenesis"/>
    <property type="evidence" value="ECO:0007669"/>
    <property type="project" value="TreeGrafter"/>
</dbReference>
<dbReference type="EC" id="3.2.1.101" evidence="4"/>
<evidence type="ECO:0000256" key="4">
    <source>
        <dbReference type="ARBA" id="ARBA00012350"/>
    </source>
</evidence>
<dbReference type="PANTHER" id="PTHR12145:SF36">
    <property type="entry name" value="MANNAN ENDO-1,6-ALPHA-MANNOSIDASE DCW1"/>
    <property type="match status" value="1"/>
</dbReference>
<comment type="catalytic activity">
    <reaction evidence="1">
        <text>Random hydrolysis of (1-&gt;6)-alpha-D-mannosidic linkages in unbranched (1-&gt;6)-mannans.</text>
        <dbReference type="EC" id="3.2.1.101"/>
    </reaction>
</comment>
<dbReference type="PIRSF" id="PIRSF016302">
    <property type="entry name" value="Man_a_manosd"/>
    <property type="match status" value="1"/>
</dbReference>
<name>A0A2T3AXB3_AMORE</name>
<dbReference type="GeneID" id="36569089"/>
<keyword evidence="8" id="KW-0325">Glycoprotein</keyword>
<comment type="similarity">
    <text evidence="3">Belongs to the glycosyl hydrolase 76 family.</text>
</comment>
<dbReference type="InterPro" id="IPR005198">
    <property type="entry name" value="Glyco_hydro_76"/>
</dbReference>
<keyword evidence="9" id="KW-0326">Glycosidase</keyword>
<dbReference type="InterPro" id="IPR014480">
    <property type="entry name" value="Mannan-1_6-alpha_mannosidase"/>
</dbReference>
<dbReference type="Pfam" id="PF03663">
    <property type="entry name" value="Glyco_hydro_76"/>
    <property type="match status" value="1"/>
</dbReference>
<evidence type="ECO:0000256" key="3">
    <source>
        <dbReference type="ARBA" id="ARBA00009699"/>
    </source>
</evidence>
<gene>
    <name evidence="12" type="ORF">M430DRAFT_105473</name>
</gene>
<evidence type="ECO:0000256" key="8">
    <source>
        <dbReference type="ARBA" id="ARBA00023180"/>
    </source>
</evidence>
<dbReference type="FunFam" id="1.50.10.20:FF:000006">
    <property type="entry name" value="Mannan endo-1,6-alpha-mannosidase"/>
    <property type="match status" value="1"/>
</dbReference>
<reference evidence="12 13" key="1">
    <citation type="journal article" date="2018" name="New Phytol.">
        <title>Comparative genomics and transcriptomics depict ericoid mycorrhizal fungi as versatile saprotrophs and plant mutualists.</title>
        <authorList>
            <person name="Martino E."/>
            <person name="Morin E."/>
            <person name="Grelet G.A."/>
            <person name="Kuo A."/>
            <person name="Kohler A."/>
            <person name="Daghino S."/>
            <person name="Barry K.W."/>
            <person name="Cichocki N."/>
            <person name="Clum A."/>
            <person name="Dockter R.B."/>
            <person name="Hainaut M."/>
            <person name="Kuo R.C."/>
            <person name="LaButti K."/>
            <person name="Lindahl B.D."/>
            <person name="Lindquist E.A."/>
            <person name="Lipzen A."/>
            <person name="Khouja H.R."/>
            <person name="Magnuson J."/>
            <person name="Murat C."/>
            <person name="Ohm R.A."/>
            <person name="Singer S.W."/>
            <person name="Spatafora J.W."/>
            <person name="Wang M."/>
            <person name="Veneault-Fourrey C."/>
            <person name="Henrissat B."/>
            <person name="Grigoriev I.V."/>
            <person name="Martin F.M."/>
            <person name="Perotto S."/>
        </authorList>
    </citation>
    <scope>NUCLEOTIDE SEQUENCE [LARGE SCALE GENOMIC DNA]</scope>
    <source>
        <strain evidence="12 13">ATCC 22711</strain>
    </source>
</reference>
<keyword evidence="7 11" id="KW-0472">Membrane</keyword>
<dbReference type="GO" id="GO:0012505">
    <property type="term" value="C:endomembrane system"/>
    <property type="evidence" value="ECO:0007669"/>
    <property type="project" value="UniProtKB-SubCell"/>
</dbReference>
<dbReference type="RefSeq" id="XP_024719315.1">
    <property type="nucleotide sequence ID" value="XM_024861008.1"/>
</dbReference>
<dbReference type="InterPro" id="IPR008928">
    <property type="entry name" value="6-hairpin_glycosidase_sf"/>
</dbReference>
<dbReference type="PANTHER" id="PTHR12145">
    <property type="entry name" value="MANNAN ENDO-1,6-ALPHA-MANNOSIDASE DCW1"/>
    <property type="match status" value="1"/>
</dbReference>
<feature type="region of interest" description="Disordered" evidence="10">
    <location>
        <begin position="371"/>
        <end position="396"/>
    </location>
</feature>
<protein>
    <recommendedName>
        <fullName evidence="4">mannan endo-1,6-alpha-mannosidase</fullName>
        <ecNumber evidence="4">3.2.1.101</ecNumber>
    </recommendedName>
</protein>
<evidence type="ECO:0000256" key="9">
    <source>
        <dbReference type="ARBA" id="ARBA00023295"/>
    </source>
</evidence>
<evidence type="ECO:0000256" key="2">
    <source>
        <dbReference type="ARBA" id="ARBA00004308"/>
    </source>
</evidence>
<dbReference type="AlphaFoldDB" id="A0A2T3AXB3"/>
<dbReference type="Gene3D" id="1.50.10.20">
    <property type="match status" value="1"/>
</dbReference>
<evidence type="ECO:0000313" key="12">
    <source>
        <dbReference type="EMBL" id="PSS13324.1"/>
    </source>
</evidence>
<evidence type="ECO:0000256" key="5">
    <source>
        <dbReference type="ARBA" id="ARBA00022729"/>
    </source>
</evidence>
<sequence>ESIKSAASTVAYGLVSYYKGNESGQTPGELPYPPYFWWESGAMWGALIDYWSFTGDATYNDITSQGVLFQVGNDNDFMPQNQSFDMGNDDQAYWAFTALTAAEANFPNPPSTEPSWLSLAQAVFNEQIGRWDNSTCGGGLHWQVFQAANGYHLKNTPSNGALFQIAARLARYTHDEMYAQWAVKIWDWMWAVGLVDNVNYMVYDNTDANNNCTTLDRQMWTYNGGTMLAGCAIMFNYTGDPIWANRTANILKAVAVDYFPNGIMIELCEASGQCDPDQQTFKTFLSRWMATTVQMAPFTEPTITPLLRNSAAAAMQQCDGSFFPDHTSCGQRWSQNATWDGSNGPGQQMAALEILLSTIIKTQQVPLTNSTGGTSISDPTAGHNASSVAPGTYMTPPTHRGRVGAWALTAVLIVASLCGTWFMVSDGLESGTSGLYKRRVARGKGRAVG</sequence>
<keyword evidence="13" id="KW-1185">Reference proteome</keyword>
<evidence type="ECO:0000313" key="13">
    <source>
        <dbReference type="Proteomes" id="UP000241818"/>
    </source>
</evidence>
<feature type="non-terminal residue" evidence="12">
    <location>
        <position position="1"/>
    </location>
</feature>
<feature type="compositionally biased region" description="Polar residues" evidence="10">
    <location>
        <begin position="371"/>
        <end position="389"/>
    </location>
</feature>